<evidence type="ECO:0008006" key="4">
    <source>
        <dbReference type="Google" id="ProtNLM"/>
    </source>
</evidence>
<feature type="chain" id="PRO_5036408418" description="DUF19 domain-containing protein" evidence="1">
    <location>
        <begin position="17"/>
        <end position="279"/>
    </location>
</feature>
<keyword evidence="1" id="KW-0732">Signal</keyword>
<dbReference type="Proteomes" id="UP000614601">
    <property type="component" value="Unassembled WGS sequence"/>
</dbReference>
<dbReference type="OrthoDB" id="5779209at2759"/>
<dbReference type="AlphaFoldDB" id="A0A811KW77"/>
<dbReference type="EMBL" id="CAJFDH010000004">
    <property type="protein sequence ID" value="CAD5219132.1"/>
    <property type="molecule type" value="Genomic_DNA"/>
</dbReference>
<accession>A0A811KW77</accession>
<evidence type="ECO:0000313" key="3">
    <source>
        <dbReference type="Proteomes" id="UP000614601"/>
    </source>
</evidence>
<reference evidence="2" key="1">
    <citation type="submission" date="2020-09" db="EMBL/GenBank/DDBJ databases">
        <authorList>
            <person name="Kikuchi T."/>
        </authorList>
    </citation>
    <scope>NUCLEOTIDE SEQUENCE</scope>
    <source>
        <strain evidence="2">SH1</strain>
    </source>
</reference>
<proteinExistence type="predicted"/>
<evidence type="ECO:0000256" key="1">
    <source>
        <dbReference type="SAM" id="SignalP"/>
    </source>
</evidence>
<sequence>MWRILATVALLFNVSGEDVGLFYTVNPQIPPSEVSSEPHPGVRECNKYQLEYCESQLAIHLGIDKDLFKKPVELVREVEKIIFHNGNTGILNVCKARTDFHTCLGSDYAACTDLFNILKFQGLTGRDAFILADFYDNMDFDCNGGFLQGIRHWSCIEKTHLSDNYKKHTEECFKQYNETVHKNPHLYCQAAESFSFCQAMVYASDEDCQGRELLWWECERTLRRAQLDGYCSRSSCAKVFEELRGIKSQAQPVEKKFTLSTLHRKLLADADRKHKEMLN</sequence>
<protein>
    <recommendedName>
        <fullName evidence="4">DUF19 domain-containing protein</fullName>
    </recommendedName>
</protein>
<organism evidence="2 3">
    <name type="scientific">Bursaphelenchus okinawaensis</name>
    <dbReference type="NCBI Taxonomy" id="465554"/>
    <lineage>
        <taxon>Eukaryota</taxon>
        <taxon>Metazoa</taxon>
        <taxon>Ecdysozoa</taxon>
        <taxon>Nematoda</taxon>
        <taxon>Chromadorea</taxon>
        <taxon>Rhabditida</taxon>
        <taxon>Tylenchina</taxon>
        <taxon>Tylenchomorpha</taxon>
        <taxon>Aphelenchoidea</taxon>
        <taxon>Aphelenchoididae</taxon>
        <taxon>Bursaphelenchus</taxon>
    </lineage>
</organism>
<dbReference type="EMBL" id="CAJFCW020000004">
    <property type="protein sequence ID" value="CAG9112346.1"/>
    <property type="molecule type" value="Genomic_DNA"/>
</dbReference>
<dbReference type="Proteomes" id="UP000783686">
    <property type="component" value="Unassembled WGS sequence"/>
</dbReference>
<gene>
    <name evidence="2" type="ORF">BOKJ2_LOCUS8291</name>
</gene>
<evidence type="ECO:0000313" key="2">
    <source>
        <dbReference type="EMBL" id="CAD5219132.1"/>
    </source>
</evidence>
<name>A0A811KW77_9BILA</name>
<comment type="caution">
    <text evidence="2">The sequence shown here is derived from an EMBL/GenBank/DDBJ whole genome shotgun (WGS) entry which is preliminary data.</text>
</comment>
<dbReference type="PANTHER" id="PTHR34311">
    <property type="entry name" value="PROTEIN CBG21698-RELATED"/>
    <property type="match status" value="1"/>
</dbReference>
<dbReference type="PANTHER" id="PTHR34311:SF3">
    <property type="entry name" value="DUF19 DOMAIN-CONTAINING PROTEIN"/>
    <property type="match status" value="1"/>
</dbReference>
<keyword evidence="3" id="KW-1185">Reference proteome</keyword>
<feature type="signal peptide" evidence="1">
    <location>
        <begin position="1"/>
        <end position="16"/>
    </location>
</feature>